<name>A0ABN8JJU9_9HYPH</name>
<protein>
    <recommendedName>
        <fullName evidence="4">MFS transporter</fullName>
    </recommendedName>
</protein>
<evidence type="ECO:0000313" key="3">
    <source>
        <dbReference type="Proteomes" id="UP001152604"/>
    </source>
</evidence>
<feature type="transmembrane region" description="Helical" evidence="1">
    <location>
        <begin position="31"/>
        <end position="51"/>
    </location>
</feature>
<keyword evidence="1" id="KW-0472">Membrane</keyword>
<proteinExistence type="predicted"/>
<reference evidence="2" key="1">
    <citation type="submission" date="2022-03" db="EMBL/GenBank/DDBJ databases">
        <authorList>
            <person name="Brunel B."/>
        </authorList>
    </citation>
    <scope>NUCLEOTIDE SEQUENCE</scope>
    <source>
        <strain evidence="2">STM4922sample</strain>
    </source>
</reference>
<dbReference type="EMBL" id="CAKXZS010000012">
    <property type="protein sequence ID" value="CAH2398416.1"/>
    <property type="molecule type" value="Genomic_DNA"/>
</dbReference>
<keyword evidence="1" id="KW-1133">Transmembrane helix</keyword>
<sequence>MASSLLRSCQKGVANEPATPLRAILVSDRRFHIGFVAAALVYQISFILRLFDTIV</sequence>
<evidence type="ECO:0000313" key="2">
    <source>
        <dbReference type="EMBL" id="CAH2398416.1"/>
    </source>
</evidence>
<comment type="caution">
    <text evidence="2">The sequence shown here is derived from an EMBL/GenBank/DDBJ whole genome shotgun (WGS) entry which is preliminary data.</text>
</comment>
<keyword evidence="1" id="KW-0812">Transmembrane</keyword>
<organism evidence="2 3">
    <name type="scientific">Mesorhizobium ventifaucium</name>
    <dbReference type="NCBI Taxonomy" id="666020"/>
    <lineage>
        <taxon>Bacteria</taxon>
        <taxon>Pseudomonadati</taxon>
        <taxon>Pseudomonadota</taxon>
        <taxon>Alphaproteobacteria</taxon>
        <taxon>Hyphomicrobiales</taxon>
        <taxon>Phyllobacteriaceae</taxon>
        <taxon>Mesorhizobium</taxon>
    </lineage>
</organism>
<evidence type="ECO:0008006" key="4">
    <source>
        <dbReference type="Google" id="ProtNLM"/>
    </source>
</evidence>
<dbReference type="Proteomes" id="UP001152604">
    <property type="component" value="Unassembled WGS sequence"/>
</dbReference>
<accession>A0ABN8JJU9</accession>
<evidence type="ECO:0000256" key="1">
    <source>
        <dbReference type="SAM" id="Phobius"/>
    </source>
</evidence>
<keyword evidence="3" id="KW-1185">Reference proteome</keyword>
<gene>
    <name evidence="2" type="ORF">MES4922_20091</name>
</gene>